<protein>
    <submittedName>
        <fullName evidence="9">Aryl-phospho-beta-D-glucosidase BglC (GH1 family)</fullName>
    </submittedName>
</protein>
<evidence type="ECO:0000256" key="2">
    <source>
        <dbReference type="ARBA" id="ARBA00022801"/>
    </source>
</evidence>
<dbReference type="Proteomes" id="UP000557307">
    <property type="component" value="Unassembled WGS sequence"/>
</dbReference>
<evidence type="ECO:0000313" key="10">
    <source>
        <dbReference type="Proteomes" id="UP000557307"/>
    </source>
</evidence>
<keyword evidence="3" id="KW-0136">Cellulose degradation</keyword>
<evidence type="ECO:0000256" key="5">
    <source>
        <dbReference type="ARBA" id="ARBA00023295"/>
    </source>
</evidence>
<dbReference type="EMBL" id="JACHGF010000008">
    <property type="protein sequence ID" value="MBB5286248.1"/>
    <property type="molecule type" value="Genomic_DNA"/>
</dbReference>
<dbReference type="Gene3D" id="3.20.20.80">
    <property type="entry name" value="Glycosidases"/>
    <property type="match status" value="1"/>
</dbReference>
<dbReference type="GO" id="GO:0008422">
    <property type="term" value="F:beta-glucosidase activity"/>
    <property type="evidence" value="ECO:0007669"/>
    <property type="project" value="TreeGrafter"/>
</dbReference>
<dbReference type="InterPro" id="IPR017853">
    <property type="entry name" value="GH"/>
</dbReference>
<accession>A0A840U1K0</accession>
<sequence length="393" mass="44481">MEEEKYPARRAFLVQAGTLAAATLAGGYLPGGTLAAQVPRPAAPLKNPLPRWKGFNLLDFFSPDPTQNRGGTSEEQLKWIADWGFDFIRLPMAYPSYVKFDRSKPITPEQVRALDPQATDRIEQLVYLAHKHNLHVSLNLHRAPGFCVNAGFVEPYNLWQDAQALDDFCYHWNFWATRFGQTSRQKISFDLLNEPCTREDMNDQHSRRGPVPGDQYRALALAASKAIRSVNPDHLIIADGNNVGNNVIPEITDLDIAQSCRGYNPGIISHYKAPWVFKDSSNLPEPKWPGQVGDQYLSRAMLEKAYEPWIELTQQGVGVHCGECGCWNKTPHEVFLAWFGDVLDVLKTHDIGFALWEFRGSFGLLDSGRDDVAYEDWHGHKLDRKLLTLLQKH</sequence>
<dbReference type="GO" id="GO:0030245">
    <property type="term" value="P:cellulose catabolic process"/>
    <property type="evidence" value="ECO:0007669"/>
    <property type="project" value="UniProtKB-KW"/>
</dbReference>
<dbReference type="RefSeq" id="WP_184177185.1">
    <property type="nucleotide sequence ID" value="NZ_JACHGF010000008.1"/>
</dbReference>
<evidence type="ECO:0000256" key="6">
    <source>
        <dbReference type="ARBA" id="ARBA00023326"/>
    </source>
</evidence>
<dbReference type="GO" id="GO:0005576">
    <property type="term" value="C:extracellular region"/>
    <property type="evidence" value="ECO:0007669"/>
    <property type="project" value="TreeGrafter"/>
</dbReference>
<gene>
    <name evidence="9" type="ORF">HNQ92_004408</name>
</gene>
<comment type="caution">
    <text evidence="9">The sequence shown here is derived from an EMBL/GenBank/DDBJ whole genome shotgun (WGS) entry which is preliminary data.</text>
</comment>
<keyword evidence="5 7" id="KW-0326">Glycosidase</keyword>
<dbReference type="InterPro" id="IPR006311">
    <property type="entry name" value="TAT_signal"/>
</dbReference>
<proteinExistence type="inferred from homology"/>
<keyword evidence="10" id="KW-1185">Reference proteome</keyword>
<dbReference type="InterPro" id="IPR050386">
    <property type="entry name" value="Glycosyl_hydrolase_5"/>
</dbReference>
<evidence type="ECO:0000259" key="8">
    <source>
        <dbReference type="Pfam" id="PF00150"/>
    </source>
</evidence>
<dbReference type="InterPro" id="IPR001547">
    <property type="entry name" value="Glyco_hydro_5"/>
</dbReference>
<dbReference type="Pfam" id="PF00150">
    <property type="entry name" value="Cellulase"/>
    <property type="match status" value="1"/>
</dbReference>
<dbReference type="PANTHER" id="PTHR31297">
    <property type="entry name" value="GLUCAN ENDO-1,6-BETA-GLUCOSIDASE B"/>
    <property type="match status" value="1"/>
</dbReference>
<evidence type="ECO:0000313" key="9">
    <source>
        <dbReference type="EMBL" id="MBB5286248.1"/>
    </source>
</evidence>
<evidence type="ECO:0000256" key="3">
    <source>
        <dbReference type="ARBA" id="ARBA00023001"/>
    </source>
</evidence>
<reference evidence="9 10" key="1">
    <citation type="submission" date="2020-08" db="EMBL/GenBank/DDBJ databases">
        <title>Genomic Encyclopedia of Type Strains, Phase IV (KMG-IV): sequencing the most valuable type-strain genomes for metagenomic binning, comparative biology and taxonomic classification.</title>
        <authorList>
            <person name="Goeker M."/>
        </authorList>
    </citation>
    <scope>NUCLEOTIDE SEQUENCE [LARGE SCALE GENOMIC DNA]</scope>
    <source>
        <strain evidence="9 10">DSM 105074</strain>
    </source>
</reference>
<comment type="similarity">
    <text evidence="1 7">Belongs to the glycosyl hydrolase 5 (cellulase A) family.</text>
</comment>
<dbReference type="AlphaFoldDB" id="A0A840U1K0"/>
<evidence type="ECO:0000256" key="1">
    <source>
        <dbReference type="ARBA" id="ARBA00005641"/>
    </source>
</evidence>
<organism evidence="9 10">
    <name type="scientific">Rhabdobacter roseus</name>
    <dbReference type="NCBI Taxonomy" id="1655419"/>
    <lineage>
        <taxon>Bacteria</taxon>
        <taxon>Pseudomonadati</taxon>
        <taxon>Bacteroidota</taxon>
        <taxon>Cytophagia</taxon>
        <taxon>Cytophagales</taxon>
        <taxon>Cytophagaceae</taxon>
        <taxon>Rhabdobacter</taxon>
    </lineage>
</organism>
<keyword evidence="4" id="KW-0119">Carbohydrate metabolism</keyword>
<dbReference type="SUPFAM" id="SSF51445">
    <property type="entry name" value="(Trans)glycosidases"/>
    <property type="match status" value="1"/>
</dbReference>
<keyword evidence="6" id="KW-0624">Polysaccharide degradation</keyword>
<dbReference type="GO" id="GO:0009986">
    <property type="term" value="C:cell surface"/>
    <property type="evidence" value="ECO:0007669"/>
    <property type="project" value="TreeGrafter"/>
</dbReference>
<dbReference type="PANTHER" id="PTHR31297:SF41">
    <property type="entry name" value="ENDOGLUCANASE, PUTATIVE (AFU_ORTHOLOGUE AFUA_5G01830)-RELATED"/>
    <property type="match status" value="1"/>
</dbReference>
<dbReference type="PROSITE" id="PS51318">
    <property type="entry name" value="TAT"/>
    <property type="match status" value="1"/>
</dbReference>
<keyword evidence="2 7" id="KW-0378">Hydrolase</keyword>
<evidence type="ECO:0000256" key="4">
    <source>
        <dbReference type="ARBA" id="ARBA00023277"/>
    </source>
</evidence>
<feature type="domain" description="Glycoside hydrolase family 5" evidence="8">
    <location>
        <begin position="70"/>
        <end position="358"/>
    </location>
</feature>
<name>A0A840U1K0_9BACT</name>
<evidence type="ECO:0000256" key="7">
    <source>
        <dbReference type="RuleBase" id="RU361153"/>
    </source>
</evidence>